<dbReference type="GO" id="GO:0005886">
    <property type="term" value="C:plasma membrane"/>
    <property type="evidence" value="ECO:0007669"/>
    <property type="project" value="UniProtKB-SubCell"/>
</dbReference>
<evidence type="ECO:0000259" key="10">
    <source>
        <dbReference type="Pfam" id="PF00535"/>
    </source>
</evidence>
<feature type="transmembrane region" description="Helical" evidence="9">
    <location>
        <begin position="391"/>
        <end position="424"/>
    </location>
</feature>
<dbReference type="Gene3D" id="3.90.550.10">
    <property type="entry name" value="Spore Coat Polysaccharide Biosynthesis Protein SpsA, Chain A"/>
    <property type="match status" value="1"/>
</dbReference>
<reference evidence="12" key="1">
    <citation type="submission" date="2010-12" db="EMBL/GenBank/DDBJ databases">
        <title>Complete sequence of Desulfovibrio aespoeensis Aspo-2.</title>
        <authorList>
            <consortium name="US DOE Joint Genome Institute"/>
            <person name="Lucas S."/>
            <person name="Copeland A."/>
            <person name="Lapidus A."/>
            <person name="Cheng J.-F."/>
            <person name="Goodwin L."/>
            <person name="Pitluck S."/>
            <person name="Chertkov O."/>
            <person name="Misra M."/>
            <person name="Detter J.C."/>
            <person name="Han C."/>
            <person name="Tapia R."/>
            <person name="Land M."/>
            <person name="Hauser L."/>
            <person name="Kyrpides N."/>
            <person name="Ivanova N."/>
            <person name="Ovchinnikova G."/>
            <person name="Pedersen K."/>
            <person name="Jagevall S."/>
            <person name="Hazen T."/>
            <person name="Woyke T."/>
        </authorList>
    </citation>
    <scope>NUCLEOTIDE SEQUENCE [LARGE SCALE GENOMIC DNA]</scope>
    <source>
        <strain evidence="12">ATCC 700646 / DSM 10631 / Aspo-2</strain>
    </source>
</reference>
<dbReference type="CDD" id="cd06423">
    <property type="entry name" value="CESA_like"/>
    <property type="match status" value="1"/>
</dbReference>
<evidence type="ECO:0000313" key="12">
    <source>
        <dbReference type="Proteomes" id="UP000002191"/>
    </source>
</evidence>
<keyword evidence="9" id="KW-0812">Transmembrane</keyword>
<dbReference type="PANTHER" id="PTHR22913">
    <property type="entry name" value="HYALURONAN SYNTHASE"/>
    <property type="match status" value="1"/>
</dbReference>
<comment type="subcellular location">
    <subcellularLocation>
        <location evidence="1">Cell membrane</location>
    </subcellularLocation>
</comment>
<dbReference type="InterPro" id="IPR029044">
    <property type="entry name" value="Nucleotide-diphossugar_trans"/>
</dbReference>
<keyword evidence="5 11" id="KW-0328">Glycosyltransferase</keyword>
<dbReference type="SUPFAM" id="SSF53448">
    <property type="entry name" value="Nucleotide-diphospho-sugar transferases"/>
    <property type="match status" value="1"/>
</dbReference>
<sequence length="484" mass="54305">MYMSKVSSARQASGGAIATERPDYGMEPLHDYAPIWMKGFLAISLIVLISLLVFNSLVYVGRLHLSLAMPLSTLWRAGVYFLVVMNLAMLAWRVLLVLRYRPAAPCADAELKSCTVIIPAYNEGPQVLETLRSVMSSDFPADRLQVICVDDGSKDDTWLWMVKGGEEFGDRVELIRSPMNQGKRHALNHGFLRATGEVLVTIDSDSVIEPTTLRSMVSVFCRNPRVGAVAGNVRVLNTGEGVIPKMLDVAFTYSFDFIRAAQSTFNTVMCTPGALSAYDAALVAKVREKWLHQTFMGQPANIGEDRAMTNLILKEQRLVHFQSDAVVFTNVPVEYKGLCKMMLRWARSNIRETIALSRFGFTRFRPEPVLGAQVDLAQQWVRMGANEMLKAGLIASLITWPGVTLYGLLGGIFVASLMPAFFYLIRHRSLACLWAFPYSMFMLFGLSWISLYALMTPHKNGWLTRNLATQDFRMQEPRWRDDVA</sequence>
<dbReference type="PANTHER" id="PTHR22913:SF12">
    <property type="entry name" value="MANNURONAN SYNTHASE"/>
    <property type="match status" value="1"/>
</dbReference>
<keyword evidence="9" id="KW-1133">Transmembrane helix</keyword>
<evidence type="ECO:0000256" key="9">
    <source>
        <dbReference type="SAM" id="Phobius"/>
    </source>
</evidence>
<evidence type="ECO:0000256" key="6">
    <source>
        <dbReference type="ARBA" id="ARBA00022679"/>
    </source>
</evidence>
<evidence type="ECO:0000256" key="5">
    <source>
        <dbReference type="ARBA" id="ARBA00022676"/>
    </source>
</evidence>
<feature type="transmembrane region" description="Helical" evidence="9">
    <location>
        <begin position="73"/>
        <end position="92"/>
    </location>
</feature>
<evidence type="ECO:0000256" key="1">
    <source>
        <dbReference type="ARBA" id="ARBA00004236"/>
    </source>
</evidence>
<dbReference type="Proteomes" id="UP000002191">
    <property type="component" value="Chromosome"/>
</dbReference>
<dbReference type="STRING" id="643562.Daes_1886"/>
<evidence type="ECO:0000256" key="2">
    <source>
        <dbReference type="ARBA" id="ARBA00006782"/>
    </source>
</evidence>
<proteinExistence type="inferred from homology"/>
<name>E6VZR7_PSEA9</name>
<dbReference type="Pfam" id="PF00535">
    <property type="entry name" value="Glycos_transf_2"/>
    <property type="match status" value="1"/>
</dbReference>
<dbReference type="GO" id="GO:0030213">
    <property type="term" value="P:hyaluronan biosynthetic process"/>
    <property type="evidence" value="ECO:0007669"/>
    <property type="project" value="TreeGrafter"/>
</dbReference>
<gene>
    <name evidence="11" type="ordered locus">Daes_1886</name>
</gene>
<evidence type="ECO:0000256" key="7">
    <source>
        <dbReference type="ARBA" id="ARBA00023136"/>
    </source>
</evidence>
<dbReference type="AlphaFoldDB" id="E6VZR7"/>
<evidence type="ECO:0000256" key="3">
    <source>
        <dbReference type="ARBA" id="ARBA00016636"/>
    </source>
</evidence>
<keyword evidence="6 11" id="KW-0808">Transferase</keyword>
<dbReference type="GO" id="GO:0085029">
    <property type="term" value="P:extracellular matrix assembly"/>
    <property type="evidence" value="ECO:0007669"/>
    <property type="project" value="TreeGrafter"/>
</dbReference>
<keyword evidence="12" id="KW-1185">Reference proteome</keyword>
<accession>E6VZR7</accession>
<dbReference type="InterPro" id="IPR001173">
    <property type="entry name" value="Glyco_trans_2-like"/>
</dbReference>
<comment type="similarity">
    <text evidence="2">Belongs to the NodC/HAS family.</text>
</comment>
<dbReference type="GO" id="GO:0050501">
    <property type="term" value="F:hyaluronan synthase activity"/>
    <property type="evidence" value="ECO:0007669"/>
    <property type="project" value="TreeGrafter"/>
</dbReference>
<dbReference type="EMBL" id="CP002431">
    <property type="protein sequence ID" value="ADU62895.1"/>
    <property type="molecule type" value="Genomic_DNA"/>
</dbReference>
<keyword evidence="4" id="KW-1003">Cell membrane</keyword>
<dbReference type="OrthoDB" id="276604at2"/>
<evidence type="ECO:0000313" key="11">
    <source>
        <dbReference type="EMBL" id="ADU62895.1"/>
    </source>
</evidence>
<feature type="transmembrane region" description="Helical" evidence="9">
    <location>
        <begin position="40"/>
        <end position="61"/>
    </location>
</feature>
<reference evidence="11 12" key="2">
    <citation type="journal article" date="2014" name="Genome Announc.">
        <title>Complete Genome Sequence of the Subsurface, Mesophilic Sulfate-Reducing Bacterium Desulfovibrio aespoeensis Aspo-2.</title>
        <authorList>
            <person name="Pedersen K."/>
            <person name="Bengtsson A."/>
            <person name="Edlund J."/>
            <person name="Rabe L."/>
            <person name="Hazen T."/>
            <person name="Chakraborty R."/>
            <person name="Goodwin L."/>
            <person name="Shapiro N."/>
        </authorList>
    </citation>
    <scope>NUCLEOTIDE SEQUENCE [LARGE SCALE GENOMIC DNA]</scope>
    <source>
        <strain evidence="12">ATCC 700646 / DSM 10631 / Aspo-2</strain>
    </source>
</reference>
<evidence type="ECO:0000256" key="8">
    <source>
        <dbReference type="ARBA" id="ARBA00032978"/>
    </source>
</evidence>
<feature type="domain" description="Glycosyltransferase 2-like" evidence="10">
    <location>
        <begin position="115"/>
        <end position="281"/>
    </location>
</feature>
<dbReference type="KEGG" id="das:Daes_1886"/>
<protein>
    <recommendedName>
        <fullName evidence="3">N-acetylglucosaminyltransferase</fullName>
    </recommendedName>
    <alternativeName>
        <fullName evidence="8">Nodulation protein C</fullName>
    </alternativeName>
</protein>
<organism evidence="11 12">
    <name type="scientific">Pseudodesulfovibrio aespoeensis (strain ATCC 700646 / DSM 10631 / Aspo-2)</name>
    <name type="common">Desulfovibrio aespoeensis</name>
    <dbReference type="NCBI Taxonomy" id="643562"/>
    <lineage>
        <taxon>Bacteria</taxon>
        <taxon>Pseudomonadati</taxon>
        <taxon>Thermodesulfobacteriota</taxon>
        <taxon>Desulfovibrionia</taxon>
        <taxon>Desulfovibrionales</taxon>
        <taxon>Desulfovibrionaceae</taxon>
    </lineage>
</organism>
<keyword evidence="7 9" id="KW-0472">Membrane</keyword>
<dbReference type="eggNOG" id="COG1215">
    <property type="taxonomic scope" value="Bacteria"/>
</dbReference>
<dbReference type="HOGENOM" id="CLU_029695_4_2_7"/>
<evidence type="ECO:0000256" key="4">
    <source>
        <dbReference type="ARBA" id="ARBA00022475"/>
    </source>
</evidence>
<feature type="transmembrane region" description="Helical" evidence="9">
    <location>
        <begin position="436"/>
        <end position="455"/>
    </location>
</feature>